<gene>
    <name evidence="19" type="ORF">CEUTPL_LOCUS5563</name>
</gene>
<dbReference type="InterPro" id="IPR032190">
    <property type="entry name" value="NPC1_N"/>
</dbReference>
<dbReference type="InterPro" id="IPR000731">
    <property type="entry name" value="SSD"/>
</dbReference>
<dbReference type="InterPro" id="IPR053958">
    <property type="entry name" value="HMGCR/SNAP/NPC1-like_SSD"/>
</dbReference>
<evidence type="ECO:0000256" key="5">
    <source>
        <dbReference type="ARBA" id="ARBA00022692"/>
    </source>
</evidence>
<evidence type="ECO:0000256" key="16">
    <source>
        <dbReference type="SAM" id="Phobius"/>
    </source>
</evidence>
<evidence type="ECO:0000313" key="19">
    <source>
        <dbReference type="EMBL" id="CAH1126728.1"/>
    </source>
</evidence>
<comment type="similarity">
    <text evidence="2">Belongs to the patched family.</text>
</comment>
<feature type="signal peptide" evidence="17">
    <location>
        <begin position="1"/>
        <end position="18"/>
    </location>
</feature>
<evidence type="ECO:0000256" key="15">
    <source>
        <dbReference type="ARBA" id="ARBA00034049"/>
    </source>
</evidence>
<dbReference type="FunFam" id="1.20.1640.10:FF:000008">
    <property type="entry name" value="NPC intracellular cholesterol transporter 1"/>
    <property type="match status" value="1"/>
</dbReference>
<evidence type="ECO:0000256" key="8">
    <source>
        <dbReference type="ARBA" id="ARBA00023055"/>
    </source>
</evidence>
<feature type="transmembrane region" description="Helical" evidence="16">
    <location>
        <begin position="633"/>
        <end position="658"/>
    </location>
</feature>
<dbReference type="Pfam" id="PF16414">
    <property type="entry name" value="NPC1_N"/>
    <property type="match status" value="1"/>
</dbReference>
<keyword evidence="11" id="KW-1015">Disulfide bond</keyword>
<feature type="transmembrane region" description="Helical" evidence="16">
    <location>
        <begin position="1094"/>
        <end position="1114"/>
    </location>
</feature>
<evidence type="ECO:0000256" key="14">
    <source>
        <dbReference type="ARBA" id="ARBA00023221"/>
    </source>
</evidence>
<dbReference type="InterPro" id="IPR004765">
    <property type="entry name" value="NPC1-like"/>
</dbReference>
<feature type="transmembrane region" description="Helical" evidence="16">
    <location>
        <begin position="265"/>
        <end position="287"/>
    </location>
</feature>
<keyword evidence="9" id="KW-0443">Lipid metabolism</keyword>
<keyword evidence="5 16" id="KW-0812">Transmembrane</keyword>
<evidence type="ECO:0000256" key="3">
    <source>
        <dbReference type="ARBA" id="ARBA00022448"/>
    </source>
</evidence>
<feature type="transmembrane region" description="Helical" evidence="16">
    <location>
        <begin position="664"/>
        <end position="685"/>
    </location>
</feature>
<evidence type="ECO:0000256" key="13">
    <source>
        <dbReference type="ARBA" id="ARBA00023180"/>
    </source>
</evidence>
<comment type="subcellular location">
    <subcellularLocation>
        <location evidence="1">Endomembrane system</location>
        <topology evidence="1">Multi-pass membrane protein</topology>
    </subcellularLocation>
</comment>
<dbReference type="Pfam" id="PF12349">
    <property type="entry name" value="Sterol-sensing"/>
    <property type="match status" value="1"/>
</dbReference>
<dbReference type="GO" id="GO:0012505">
    <property type="term" value="C:endomembrane system"/>
    <property type="evidence" value="ECO:0007669"/>
    <property type="project" value="UniProtKB-SubCell"/>
</dbReference>
<dbReference type="GO" id="GO:0030299">
    <property type="term" value="P:intestinal cholesterol absorption"/>
    <property type="evidence" value="ECO:0007669"/>
    <property type="project" value="TreeGrafter"/>
</dbReference>
<keyword evidence="8" id="KW-0445">Lipid transport</keyword>
<dbReference type="EMBL" id="OU892278">
    <property type="protein sequence ID" value="CAH1126728.1"/>
    <property type="molecule type" value="Genomic_DNA"/>
</dbReference>
<feature type="transmembrane region" description="Helical" evidence="16">
    <location>
        <begin position="739"/>
        <end position="764"/>
    </location>
</feature>
<evidence type="ECO:0000256" key="7">
    <source>
        <dbReference type="ARBA" id="ARBA00022989"/>
    </source>
</evidence>
<accession>A0A9P0GQM6</accession>
<organism evidence="19 20">
    <name type="scientific">Ceutorhynchus assimilis</name>
    <name type="common">cabbage seed weevil</name>
    <dbReference type="NCBI Taxonomy" id="467358"/>
    <lineage>
        <taxon>Eukaryota</taxon>
        <taxon>Metazoa</taxon>
        <taxon>Ecdysozoa</taxon>
        <taxon>Arthropoda</taxon>
        <taxon>Hexapoda</taxon>
        <taxon>Insecta</taxon>
        <taxon>Pterygota</taxon>
        <taxon>Neoptera</taxon>
        <taxon>Endopterygota</taxon>
        <taxon>Coleoptera</taxon>
        <taxon>Polyphaga</taxon>
        <taxon>Cucujiformia</taxon>
        <taxon>Curculionidae</taxon>
        <taxon>Ceutorhynchinae</taxon>
        <taxon>Ceutorhynchus</taxon>
    </lineage>
</organism>
<feature type="transmembrane region" description="Helical" evidence="16">
    <location>
        <begin position="1168"/>
        <end position="1188"/>
    </location>
</feature>
<dbReference type="GO" id="GO:0015485">
    <property type="term" value="F:cholesterol binding"/>
    <property type="evidence" value="ECO:0007669"/>
    <property type="project" value="TreeGrafter"/>
</dbReference>
<feature type="chain" id="PRO_5040201649" description="SSD domain-containing protein" evidence="17">
    <location>
        <begin position="19"/>
        <end position="1230"/>
    </location>
</feature>
<evidence type="ECO:0000259" key="18">
    <source>
        <dbReference type="PROSITE" id="PS50156"/>
    </source>
</evidence>
<feature type="transmembrane region" description="Helical" evidence="16">
    <location>
        <begin position="1126"/>
        <end position="1148"/>
    </location>
</feature>
<keyword evidence="13" id="KW-0325">Glycoprotein</keyword>
<evidence type="ECO:0000256" key="9">
    <source>
        <dbReference type="ARBA" id="ARBA00023098"/>
    </source>
</evidence>
<feature type="domain" description="SSD" evidence="18">
    <location>
        <begin position="597"/>
        <end position="764"/>
    </location>
</feature>
<dbReference type="AlphaFoldDB" id="A0A9P0GQM6"/>
<feature type="transmembrane region" description="Helical" evidence="16">
    <location>
        <begin position="808"/>
        <end position="831"/>
    </location>
</feature>
<dbReference type="InterPro" id="IPR053956">
    <property type="entry name" value="NPC1_MLD"/>
</dbReference>
<evidence type="ECO:0000256" key="6">
    <source>
        <dbReference type="ARBA" id="ARBA00022729"/>
    </source>
</evidence>
<protein>
    <recommendedName>
        <fullName evidence="18">SSD domain-containing protein</fullName>
    </recommendedName>
</protein>
<evidence type="ECO:0000256" key="11">
    <source>
        <dbReference type="ARBA" id="ARBA00023157"/>
    </source>
</evidence>
<feature type="transmembrane region" description="Helical" evidence="16">
    <location>
        <begin position="334"/>
        <end position="354"/>
    </location>
</feature>
<evidence type="ECO:0000256" key="4">
    <source>
        <dbReference type="ARBA" id="ARBA00022548"/>
    </source>
</evidence>
<dbReference type="SUPFAM" id="SSF82866">
    <property type="entry name" value="Multidrug efflux transporter AcrB transmembrane domain"/>
    <property type="match status" value="2"/>
</dbReference>
<dbReference type="OrthoDB" id="6510177at2759"/>
<feature type="transmembrane region" description="Helical" evidence="16">
    <location>
        <begin position="1200"/>
        <end position="1223"/>
    </location>
</feature>
<dbReference type="Pfam" id="PF22314">
    <property type="entry name" value="NPC1_MLD"/>
    <property type="match status" value="1"/>
</dbReference>
<evidence type="ECO:0000256" key="12">
    <source>
        <dbReference type="ARBA" id="ARBA00023166"/>
    </source>
</evidence>
<keyword evidence="3" id="KW-0813">Transport</keyword>
<dbReference type="GO" id="GO:0005886">
    <property type="term" value="C:plasma membrane"/>
    <property type="evidence" value="ECO:0007669"/>
    <property type="project" value="TreeGrafter"/>
</dbReference>
<keyword evidence="20" id="KW-1185">Reference proteome</keyword>
<name>A0A9P0GQM6_9CUCU</name>
<proteinExistence type="inferred from homology"/>
<dbReference type="PANTHER" id="PTHR45727">
    <property type="entry name" value="NPC INTRACELLULAR CHOLESTEROL TRANSPORTER 1"/>
    <property type="match status" value="1"/>
</dbReference>
<dbReference type="NCBIfam" id="TIGR00917">
    <property type="entry name" value="2A060601"/>
    <property type="match status" value="1"/>
</dbReference>
<keyword evidence="14" id="KW-0753">Steroid metabolism</keyword>
<dbReference type="Proteomes" id="UP001152799">
    <property type="component" value="Chromosome 2"/>
</dbReference>
<sequence>MNGIGFLILLLLVQLSFTFERKCKLYKTCYIDAKGHGHSCVGDVIDPVPFDKTDPIQAKAYELVKQYCPSLYENNTDEALCCDASQVATMIDGFQNSAPFARCPTCVKNMQKFYCTFTCSPYQSSLVANYTSKTEDGKTYVDTLTLAARDRTLEGIYNSCKDVSLPSTGEAVMQSACGVYGSIWCTAKRFFDYIDDPDQNPFAPFRIYFADRGTDSPLDFVVPSCDQAYEGSSACTCSDCPVNCPANPYERLTVDHYIFGNINKYTFYISIAFLTIGFLTFFGTMAISHLFKFGRNRVEAETPQGKCVTLREKVHIFLYKFFKAWGTFMATKRYAVVILSLIVNVALSFGILSLNVTTDPIELWASPTSRSRIEKDFFDTNFKPFYRTNQIFIKTVAMSSFFFESTYGGNLMLGPAFNATFLEEVFQLQKQIENITVEVDNITIGLKDICYSPLRTPFYSKRTINECTVISLLGLFENDIDTFKQDPHSSTEKIIGCLQAPASINCLAPYGGPIMPGVAMGGVTQDDHLDASSVSLTFIVANSVKESDLTGAYAWEKAFIEFMEKWDASEDKPNFLDIAYSAERSVQDEIQRLSSSEAFTVYTSYLVMFSYIALALGKMVSLSIKEFMLETKILLAIGGIAIVIMSLTSAIGVCSYLGITTTMLTLEVIPFLVLAVGVDNLFIIVQAHQRRIVASDLTIPESIGETLGKVGPSMLLTSGSEILCFSIGSLSTMPAVKTFAVYATVAVALNFILQMTAFIALFSIDQSRYMNNRLDVLFCISYKSTKSLRPPIIHTFWKEKFTPIIMKYPMRIIIIIIFLISTCSCILIAPSIELGLEQEISMPTDSHVVKYFKYLNSLLGTGAPVYWVTKGKVDYSNTTISNRVCSGVGCLDNSIVTQLYLAAKSENITYISTQSNSWIDDFYEWADTTKCCRSFKTNSSFCPHTYPNSICDPCDIDAVNLTKPEYYSKYLPYFLMDNPDPACAKGGHASYYQGMSFSTDDTGEISVAASSIMGYHAVLKNSSDYIAALKYARHIGESLTKTLDQEGVEIFPYSVFYVYYEQYLTIWQDLLENLTYSLLIVFAVSFIATGFDVFAATIILLTVSMIVLHMMGWMYMWNISLNAISLVNIIMSVGIAVEFCGHLVHSFVACSKQSSLDRATYALGNIGSSILAGITLTKFSGIAVLAFSRSQIFQIFYFRMYLGIVIIGALHGLIFLPVFLSFVGRVKYTP</sequence>
<keyword evidence="4" id="KW-0153">Cholesterol metabolism</keyword>
<dbReference type="GO" id="GO:0008203">
    <property type="term" value="P:cholesterol metabolic process"/>
    <property type="evidence" value="ECO:0007669"/>
    <property type="project" value="UniProtKB-KW"/>
</dbReference>
<keyword evidence="6 17" id="KW-0732">Signal</keyword>
<keyword evidence="10 16" id="KW-0472">Membrane</keyword>
<evidence type="ECO:0000256" key="10">
    <source>
        <dbReference type="ARBA" id="ARBA00023136"/>
    </source>
</evidence>
<dbReference type="GO" id="GO:0042632">
    <property type="term" value="P:cholesterol homeostasis"/>
    <property type="evidence" value="ECO:0007669"/>
    <property type="project" value="TreeGrafter"/>
</dbReference>
<reference evidence="19" key="1">
    <citation type="submission" date="2022-01" db="EMBL/GenBank/DDBJ databases">
        <authorList>
            <person name="King R."/>
        </authorList>
    </citation>
    <scope>NUCLEOTIDE SEQUENCE</scope>
</reference>
<keyword evidence="12" id="KW-1207">Sterol metabolism</keyword>
<dbReference type="PROSITE" id="PS50156">
    <property type="entry name" value="SSD"/>
    <property type="match status" value="1"/>
</dbReference>
<evidence type="ECO:0000256" key="17">
    <source>
        <dbReference type="SAM" id="SignalP"/>
    </source>
</evidence>
<evidence type="ECO:0000256" key="1">
    <source>
        <dbReference type="ARBA" id="ARBA00004127"/>
    </source>
</evidence>
<dbReference type="Gene3D" id="1.20.1640.10">
    <property type="entry name" value="Multidrug efflux transporter AcrB transmembrane domain"/>
    <property type="match status" value="2"/>
</dbReference>
<dbReference type="GO" id="GO:0005319">
    <property type="term" value="F:lipid transporter activity"/>
    <property type="evidence" value="ECO:0007669"/>
    <property type="project" value="InterPro"/>
</dbReference>
<feature type="transmembrane region" description="Helical" evidence="16">
    <location>
        <begin position="599"/>
        <end position="621"/>
    </location>
</feature>
<keyword evidence="7 16" id="KW-1133">Transmembrane helix</keyword>
<dbReference type="GO" id="GO:0015918">
    <property type="term" value="P:sterol transport"/>
    <property type="evidence" value="ECO:0007669"/>
    <property type="project" value="TreeGrafter"/>
</dbReference>
<comment type="catalytic activity">
    <reaction evidence="15">
        <text>cholesterol(in) = cholesterol(out)</text>
        <dbReference type="Rhea" id="RHEA:39747"/>
        <dbReference type="ChEBI" id="CHEBI:16113"/>
    </reaction>
</comment>
<evidence type="ECO:0000313" key="20">
    <source>
        <dbReference type="Proteomes" id="UP001152799"/>
    </source>
</evidence>
<dbReference type="PANTHER" id="PTHR45727:SF2">
    <property type="entry name" value="NPC INTRACELLULAR CHOLESTEROL TRANSPORTER 1"/>
    <property type="match status" value="1"/>
</dbReference>
<evidence type="ECO:0000256" key="2">
    <source>
        <dbReference type="ARBA" id="ARBA00005585"/>
    </source>
</evidence>